<evidence type="ECO:0000256" key="2">
    <source>
        <dbReference type="ARBA" id="ARBA00022723"/>
    </source>
</evidence>
<evidence type="ECO:0000256" key="4">
    <source>
        <dbReference type="ARBA" id="ARBA00024688"/>
    </source>
</evidence>
<organism evidence="9 10">
    <name type="scientific">Metabacillus fastidiosus</name>
    <dbReference type="NCBI Taxonomy" id="1458"/>
    <lineage>
        <taxon>Bacteria</taxon>
        <taxon>Bacillati</taxon>
        <taxon>Bacillota</taxon>
        <taxon>Bacilli</taxon>
        <taxon>Bacillales</taxon>
        <taxon>Bacillaceae</taxon>
        <taxon>Metabacillus</taxon>
    </lineage>
</organism>
<comment type="catalytic activity">
    <reaction evidence="6">
        <text>4 Fe(II)-[cytochrome c] + O2 + 8 H(+)(in) = 4 Fe(III)-[cytochrome c] + 2 H2O + 4 H(+)(out)</text>
        <dbReference type="Rhea" id="RHEA:11436"/>
        <dbReference type="Rhea" id="RHEA-COMP:10350"/>
        <dbReference type="Rhea" id="RHEA-COMP:14399"/>
        <dbReference type="ChEBI" id="CHEBI:15377"/>
        <dbReference type="ChEBI" id="CHEBI:15378"/>
        <dbReference type="ChEBI" id="CHEBI:15379"/>
        <dbReference type="ChEBI" id="CHEBI:29033"/>
        <dbReference type="ChEBI" id="CHEBI:29034"/>
        <dbReference type="EC" id="7.1.1.9"/>
    </reaction>
</comment>
<dbReference type="GeneID" id="301139382"/>
<comment type="function">
    <text evidence="4">Subunits I and II form the functional core of the enzyme complex. Electrons originating in cytochrome c are transferred via heme a and Cu(A) to the binuclear center formed by heme a3 and Cu(B).</text>
</comment>
<dbReference type="PANTHER" id="PTHR42838">
    <property type="entry name" value="CYTOCHROME C OXIDASE SUBUNIT II"/>
    <property type="match status" value="1"/>
</dbReference>
<evidence type="ECO:0000256" key="6">
    <source>
        <dbReference type="ARBA" id="ARBA00047816"/>
    </source>
</evidence>
<comment type="caution">
    <text evidence="9">The sequence shown here is derived from an EMBL/GenBank/DDBJ whole genome shotgun (WGS) entry which is preliminary data.</text>
</comment>
<dbReference type="InterPro" id="IPR034214">
    <property type="entry name" value="Ba3_CcO_II_C"/>
</dbReference>
<dbReference type="InterPro" id="IPR051403">
    <property type="entry name" value="NosZ/Cyto_c_oxidase_sub2"/>
</dbReference>
<proteinExistence type="predicted"/>
<evidence type="ECO:0000256" key="1">
    <source>
        <dbReference type="ARBA" id="ARBA00004196"/>
    </source>
</evidence>
<feature type="transmembrane region" description="Helical" evidence="7">
    <location>
        <begin position="9"/>
        <end position="32"/>
    </location>
</feature>
<evidence type="ECO:0000256" key="7">
    <source>
        <dbReference type="SAM" id="Phobius"/>
    </source>
</evidence>
<dbReference type="Proteomes" id="UP001342826">
    <property type="component" value="Unassembled WGS sequence"/>
</dbReference>
<keyword evidence="3" id="KW-0186">Copper</keyword>
<dbReference type="InterPro" id="IPR008972">
    <property type="entry name" value="Cupredoxin"/>
</dbReference>
<dbReference type="PROSITE" id="PS00078">
    <property type="entry name" value="COX2"/>
    <property type="match status" value="1"/>
</dbReference>
<keyword evidence="7" id="KW-1133">Transmembrane helix</keyword>
<evidence type="ECO:0000313" key="10">
    <source>
        <dbReference type="Proteomes" id="UP001342826"/>
    </source>
</evidence>
<evidence type="ECO:0000256" key="5">
    <source>
        <dbReference type="ARBA" id="ARBA00031399"/>
    </source>
</evidence>
<keyword evidence="10" id="KW-1185">Reference proteome</keyword>
<dbReference type="CDD" id="cd13913">
    <property type="entry name" value="ba3_CcO_II_C"/>
    <property type="match status" value="1"/>
</dbReference>
<dbReference type="EMBL" id="JARTFS010000013">
    <property type="protein sequence ID" value="MED4402896.1"/>
    <property type="molecule type" value="Genomic_DNA"/>
</dbReference>
<sequence length="157" mass="17583">MHIHKYEKIWLIFGISSIALFLCIVGVSAFAFEHHPSGGMEAIDPNKVKETPPFDKPGVKKIDEDTYEVSIVASAFAYEPNKIQVPVGKKIIFKIASTDVTHSFSIVQTNVNMMIVPGRVSTKEYIFKEPGTHLVICNEYCGTGHHFMKTEVEVIEQ</sequence>
<feature type="domain" description="Cytochrome oxidase subunit II copper A binding" evidence="8">
    <location>
        <begin position="64"/>
        <end position="157"/>
    </location>
</feature>
<keyword evidence="7" id="KW-0812">Transmembrane</keyword>
<accession>A0ABU6P423</accession>
<protein>
    <recommendedName>
        <fullName evidence="5">Cytochrome aa3 subunit 2</fullName>
    </recommendedName>
</protein>
<dbReference type="RefSeq" id="WP_066224882.1">
    <property type="nucleotide sequence ID" value="NZ_JARTFQ010000004.1"/>
</dbReference>
<dbReference type="PRINTS" id="PR01166">
    <property type="entry name" value="CYCOXIDASEII"/>
</dbReference>
<dbReference type="SUPFAM" id="SSF49503">
    <property type="entry name" value="Cupredoxins"/>
    <property type="match status" value="1"/>
</dbReference>
<reference evidence="9 10" key="1">
    <citation type="submission" date="2023-03" db="EMBL/GenBank/DDBJ databases">
        <title>Bacillus Genome Sequencing.</title>
        <authorList>
            <person name="Dunlap C."/>
        </authorList>
    </citation>
    <scope>NUCLEOTIDE SEQUENCE [LARGE SCALE GENOMIC DNA]</scope>
    <source>
        <strain evidence="9 10">NRS-1717</strain>
    </source>
</reference>
<dbReference type="PROSITE" id="PS50857">
    <property type="entry name" value="COX2_CUA"/>
    <property type="match status" value="1"/>
</dbReference>
<dbReference type="InterPro" id="IPR001505">
    <property type="entry name" value="Copper_CuA"/>
</dbReference>
<keyword evidence="7" id="KW-0472">Membrane</keyword>
<gene>
    <name evidence="9" type="ORF">P9271_16450</name>
</gene>
<dbReference type="Pfam" id="PF00116">
    <property type="entry name" value="COX2"/>
    <property type="match status" value="1"/>
</dbReference>
<dbReference type="Gene3D" id="2.60.40.420">
    <property type="entry name" value="Cupredoxins - blue copper proteins"/>
    <property type="match status" value="1"/>
</dbReference>
<dbReference type="InterPro" id="IPR002429">
    <property type="entry name" value="CcO_II-like_C"/>
</dbReference>
<name>A0ABU6P423_9BACI</name>
<evidence type="ECO:0000313" key="9">
    <source>
        <dbReference type="EMBL" id="MED4402896.1"/>
    </source>
</evidence>
<keyword evidence="2" id="KW-0479">Metal-binding</keyword>
<evidence type="ECO:0000259" key="8">
    <source>
        <dbReference type="PROSITE" id="PS50857"/>
    </source>
</evidence>
<dbReference type="PANTHER" id="PTHR42838:SF2">
    <property type="entry name" value="NITROUS-OXIDE REDUCTASE"/>
    <property type="match status" value="1"/>
</dbReference>
<comment type="subcellular location">
    <subcellularLocation>
        <location evidence="1">Cell envelope</location>
    </subcellularLocation>
</comment>
<evidence type="ECO:0000256" key="3">
    <source>
        <dbReference type="ARBA" id="ARBA00023008"/>
    </source>
</evidence>